<keyword evidence="8" id="KW-0046">Antibiotic resistance</keyword>
<dbReference type="Proteomes" id="UP001169069">
    <property type="component" value="Unassembled WGS sequence"/>
</dbReference>
<comment type="similarity">
    <text evidence="2">Belongs to the hcp beta-lactamase family.</text>
</comment>
<evidence type="ECO:0000256" key="8">
    <source>
        <dbReference type="ARBA" id="ARBA00023251"/>
    </source>
</evidence>
<keyword evidence="4" id="KW-0677">Repeat</keyword>
<keyword evidence="7" id="KW-1015">Disulfide bond</keyword>
<feature type="chain" id="PRO_5047020651" description="beta-lactamase" evidence="9">
    <location>
        <begin position="21"/>
        <end position="132"/>
    </location>
</feature>
<accession>A0ABT7QYK9</accession>
<dbReference type="InterPro" id="IPR006597">
    <property type="entry name" value="Sel1-like"/>
</dbReference>
<keyword evidence="9" id="KW-0732">Signal</keyword>
<keyword evidence="11" id="KW-1185">Reference proteome</keyword>
<evidence type="ECO:0000256" key="4">
    <source>
        <dbReference type="ARBA" id="ARBA00022737"/>
    </source>
</evidence>
<evidence type="ECO:0000256" key="6">
    <source>
        <dbReference type="ARBA" id="ARBA00022803"/>
    </source>
</evidence>
<dbReference type="SMART" id="SM00671">
    <property type="entry name" value="SEL1"/>
    <property type="match status" value="2"/>
</dbReference>
<dbReference type="SUPFAM" id="SSF81901">
    <property type="entry name" value="HCP-like"/>
    <property type="match status" value="1"/>
</dbReference>
<evidence type="ECO:0000256" key="1">
    <source>
        <dbReference type="ARBA" id="ARBA00001526"/>
    </source>
</evidence>
<comment type="catalytic activity">
    <reaction evidence="1">
        <text>a beta-lactam + H2O = a substituted beta-amino acid</text>
        <dbReference type="Rhea" id="RHEA:20401"/>
        <dbReference type="ChEBI" id="CHEBI:15377"/>
        <dbReference type="ChEBI" id="CHEBI:35627"/>
        <dbReference type="ChEBI" id="CHEBI:140347"/>
        <dbReference type="EC" id="3.5.2.6"/>
    </reaction>
</comment>
<feature type="signal peptide" evidence="9">
    <location>
        <begin position="1"/>
        <end position="20"/>
    </location>
</feature>
<evidence type="ECO:0000256" key="7">
    <source>
        <dbReference type="ARBA" id="ARBA00023157"/>
    </source>
</evidence>
<evidence type="ECO:0000313" key="10">
    <source>
        <dbReference type="EMBL" id="MDM5271919.1"/>
    </source>
</evidence>
<keyword evidence="5" id="KW-0378">Hydrolase</keyword>
<gene>
    <name evidence="10" type="ORF">PGH07_06990</name>
</gene>
<reference evidence="10" key="1">
    <citation type="submission" date="2023-01" db="EMBL/GenBank/DDBJ databases">
        <title>Sulfurovum sp. zt1-1 genome assembly.</title>
        <authorList>
            <person name="Wang J."/>
        </authorList>
    </citation>
    <scope>NUCLEOTIDE SEQUENCE</scope>
    <source>
        <strain evidence="10">Zt1-1</strain>
    </source>
</reference>
<evidence type="ECO:0000256" key="9">
    <source>
        <dbReference type="SAM" id="SignalP"/>
    </source>
</evidence>
<dbReference type="EC" id="3.5.2.6" evidence="3"/>
<sequence>MQKMIHLLVILSSISMFLYGGQMTQTAFDLTLKKCEEQKNGAECAKLYYYFISSKRSYLAGLKEDKHKALYYAKMACELNDSNGCFTAGMTLYYGDEHAGIAVDKDEGRRLLKKSCDLGQDDVCTYFLNPKF</sequence>
<keyword evidence="6" id="KW-0802">TPR repeat</keyword>
<evidence type="ECO:0000256" key="2">
    <source>
        <dbReference type="ARBA" id="ARBA00008486"/>
    </source>
</evidence>
<organism evidence="10 11">
    <name type="scientific">Sulfurovum zhangzhouensis</name>
    <dbReference type="NCBI Taxonomy" id="3019067"/>
    <lineage>
        <taxon>Bacteria</taxon>
        <taxon>Pseudomonadati</taxon>
        <taxon>Campylobacterota</taxon>
        <taxon>Epsilonproteobacteria</taxon>
        <taxon>Campylobacterales</taxon>
        <taxon>Sulfurovaceae</taxon>
        <taxon>Sulfurovum</taxon>
    </lineage>
</organism>
<dbReference type="InterPro" id="IPR040239">
    <property type="entry name" value="HcpB-like"/>
</dbReference>
<dbReference type="Gene3D" id="1.25.40.10">
    <property type="entry name" value="Tetratricopeptide repeat domain"/>
    <property type="match status" value="1"/>
</dbReference>
<evidence type="ECO:0000256" key="3">
    <source>
        <dbReference type="ARBA" id="ARBA00012865"/>
    </source>
</evidence>
<dbReference type="PANTHER" id="PTHR13891:SF1">
    <property type="entry name" value="CYTOCHROME C OXIDASE ASSEMBLY FACTOR 7"/>
    <property type="match status" value="1"/>
</dbReference>
<dbReference type="InterPro" id="IPR011990">
    <property type="entry name" value="TPR-like_helical_dom_sf"/>
</dbReference>
<dbReference type="EMBL" id="JAQIBD010000002">
    <property type="protein sequence ID" value="MDM5271919.1"/>
    <property type="molecule type" value="Genomic_DNA"/>
</dbReference>
<name>A0ABT7QYK9_9BACT</name>
<evidence type="ECO:0000313" key="11">
    <source>
        <dbReference type="Proteomes" id="UP001169069"/>
    </source>
</evidence>
<comment type="caution">
    <text evidence="10">The sequence shown here is derived from an EMBL/GenBank/DDBJ whole genome shotgun (WGS) entry which is preliminary data.</text>
</comment>
<dbReference type="PANTHER" id="PTHR13891">
    <property type="entry name" value="CYTOCHROME C OXIDASE ASSEMBLY FACTOR 7"/>
    <property type="match status" value="1"/>
</dbReference>
<proteinExistence type="inferred from homology"/>
<protein>
    <recommendedName>
        <fullName evidence="3">beta-lactamase</fullName>
        <ecNumber evidence="3">3.5.2.6</ecNumber>
    </recommendedName>
</protein>
<evidence type="ECO:0000256" key="5">
    <source>
        <dbReference type="ARBA" id="ARBA00022801"/>
    </source>
</evidence>